<gene>
    <name evidence="3" type="ORF">GIB67_029979</name>
</gene>
<keyword evidence="4" id="KW-1185">Reference proteome</keyword>
<dbReference type="InterPro" id="IPR044199">
    <property type="entry name" value="NdhU_chloroplastic"/>
</dbReference>
<dbReference type="OrthoDB" id="2013770at2759"/>
<dbReference type="Proteomes" id="UP000541444">
    <property type="component" value="Unassembled WGS sequence"/>
</dbReference>
<evidence type="ECO:0000313" key="4">
    <source>
        <dbReference type="Proteomes" id="UP000541444"/>
    </source>
</evidence>
<evidence type="ECO:0008006" key="5">
    <source>
        <dbReference type="Google" id="ProtNLM"/>
    </source>
</evidence>
<dbReference type="PANTHER" id="PTHR47726">
    <property type="entry name" value="NAD(P)H-QUINONE OXIDOREDUCTASE SUBUNIT U, CHLOROPLASTIC"/>
    <property type="match status" value="1"/>
</dbReference>
<dbReference type="GO" id="GO:0009535">
    <property type="term" value="C:chloroplast thylakoid membrane"/>
    <property type="evidence" value="ECO:0007669"/>
    <property type="project" value="InterPro"/>
</dbReference>
<dbReference type="Gene3D" id="1.10.287.110">
    <property type="entry name" value="DnaJ domain"/>
    <property type="match status" value="1"/>
</dbReference>
<keyword evidence="2" id="KW-0472">Membrane</keyword>
<dbReference type="GO" id="GO:0010598">
    <property type="term" value="C:NAD(P)H dehydrogenase complex (plastoquinone)"/>
    <property type="evidence" value="ECO:0007669"/>
    <property type="project" value="InterPro"/>
</dbReference>
<name>A0A7J7MXQ0_9MAGN</name>
<keyword evidence="1" id="KW-0175">Coiled coil</keyword>
<evidence type="ECO:0000256" key="1">
    <source>
        <dbReference type="SAM" id="Coils"/>
    </source>
</evidence>
<feature type="coiled-coil region" evidence="1">
    <location>
        <begin position="48"/>
        <end position="75"/>
    </location>
</feature>
<organism evidence="3 4">
    <name type="scientific">Kingdonia uniflora</name>
    <dbReference type="NCBI Taxonomy" id="39325"/>
    <lineage>
        <taxon>Eukaryota</taxon>
        <taxon>Viridiplantae</taxon>
        <taxon>Streptophyta</taxon>
        <taxon>Embryophyta</taxon>
        <taxon>Tracheophyta</taxon>
        <taxon>Spermatophyta</taxon>
        <taxon>Magnoliopsida</taxon>
        <taxon>Ranunculales</taxon>
        <taxon>Circaeasteraceae</taxon>
        <taxon>Kingdonia</taxon>
    </lineage>
</organism>
<keyword evidence="2" id="KW-1133">Transmembrane helix</keyword>
<reference evidence="3 4" key="1">
    <citation type="journal article" date="2020" name="IScience">
        <title>Genome Sequencing of the Endangered Kingdonia uniflora (Circaeasteraceae, Ranunculales) Reveals Potential Mechanisms of Evolutionary Specialization.</title>
        <authorList>
            <person name="Sun Y."/>
            <person name="Deng T."/>
            <person name="Zhang A."/>
            <person name="Moore M.J."/>
            <person name="Landis J.B."/>
            <person name="Lin N."/>
            <person name="Zhang H."/>
            <person name="Zhang X."/>
            <person name="Huang J."/>
            <person name="Zhang X."/>
            <person name="Sun H."/>
            <person name="Wang H."/>
        </authorList>
    </citation>
    <scope>NUCLEOTIDE SEQUENCE [LARGE SCALE GENOMIC DNA]</scope>
    <source>
        <strain evidence="3">TB1705</strain>
        <tissue evidence="3">Leaf</tissue>
    </source>
</reference>
<dbReference type="EMBL" id="JACGCM010001188">
    <property type="protein sequence ID" value="KAF6159721.1"/>
    <property type="molecule type" value="Genomic_DNA"/>
</dbReference>
<feature type="transmembrane region" description="Helical" evidence="2">
    <location>
        <begin position="152"/>
        <end position="175"/>
    </location>
</feature>
<dbReference type="PANTHER" id="PTHR47726:SF1">
    <property type="entry name" value="NAD(P)H-QUINONE OXIDOREDUCTASE SUBUNIT U, CHLOROPLASTIC"/>
    <property type="match status" value="1"/>
</dbReference>
<dbReference type="AlphaFoldDB" id="A0A7J7MXQ0"/>
<feature type="non-terminal residue" evidence="3">
    <location>
        <position position="1"/>
    </location>
</feature>
<protein>
    <recommendedName>
        <fullName evidence="5">J domain-containing protein</fullName>
    </recommendedName>
</protein>
<sequence>SAAITDADHYSRLQILRRCPYDQVLIYFSPLQHLRDLCYLVYQVPVAYKTKSQELLNQELEEEELNKKFKLLRESYTILSSEKERRLYDWSLARTGKADTYLWPFKFDISQASAFHQRLHLRYGNFNHEYYLSPSSAKVKKPEPKDVGPTALVGYFMLAWLILGVSSIALNKLFVSIITPF</sequence>
<dbReference type="InterPro" id="IPR036869">
    <property type="entry name" value="J_dom_sf"/>
</dbReference>
<comment type="caution">
    <text evidence="3">The sequence shown here is derived from an EMBL/GenBank/DDBJ whole genome shotgun (WGS) entry which is preliminary data.</text>
</comment>
<accession>A0A7J7MXQ0</accession>
<proteinExistence type="predicted"/>
<evidence type="ECO:0000313" key="3">
    <source>
        <dbReference type="EMBL" id="KAF6159721.1"/>
    </source>
</evidence>
<keyword evidence="2" id="KW-0812">Transmembrane</keyword>
<evidence type="ECO:0000256" key="2">
    <source>
        <dbReference type="SAM" id="Phobius"/>
    </source>
</evidence>